<sequence>MAVHAALKLLITQENVARLQRREPALTIQMLAEVTGLATSTITGLTTGRANRIDFRTIDTLCRFFQVQPGALLVWTPEEDDGTLAPE</sequence>
<keyword evidence="3" id="KW-1185">Reference proteome</keyword>
<dbReference type="SUPFAM" id="SSF47413">
    <property type="entry name" value="lambda repressor-like DNA-binding domains"/>
    <property type="match status" value="1"/>
</dbReference>
<dbReference type="InterPro" id="IPR010982">
    <property type="entry name" value="Lambda_DNA-bd_dom_sf"/>
</dbReference>
<evidence type="ECO:0000259" key="1">
    <source>
        <dbReference type="PROSITE" id="PS50943"/>
    </source>
</evidence>
<dbReference type="EMBL" id="BAABRU010000050">
    <property type="protein sequence ID" value="GAA5531435.1"/>
    <property type="molecule type" value="Genomic_DNA"/>
</dbReference>
<feature type="domain" description="HTH cro/C1-type" evidence="1">
    <location>
        <begin position="18"/>
        <end position="72"/>
    </location>
</feature>
<protein>
    <recommendedName>
        <fullName evidence="1">HTH cro/C1-type domain-containing protein</fullName>
    </recommendedName>
</protein>
<name>A0ABP9X7R6_9CHLR</name>
<dbReference type="Pfam" id="PF13443">
    <property type="entry name" value="HTH_26"/>
    <property type="match status" value="1"/>
</dbReference>
<reference evidence="2 3" key="1">
    <citation type="submission" date="2024-02" db="EMBL/GenBank/DDBJ databases">
        <title>Herpetosiphon gulosus NBRC 112829.</title>
        <authorList>
            <person name="Ichikawa N."/>
            <person name="Katano-Makiyama Y."/>
            <person name="Hidaka K."/>
        </authorList>
    </citation>
    <scope>NUCLEOTIDE SEQUENCE [LARGE SCALE GENOMIC DNA]</scope>
    <source>
        <strain evidence="2 3">NBRC 112829</strain>
    </source>
</reference>
<evidence type="ECO:0000313" key="2">
    <source>
        <dbReference type="EMBL" id="GAA5531435.1"/>
    </source>
</evidence>
<accession>A0ABP9X7R6</accession>
<dbReference type="PROSITE" id="PS50943">
    <property type="entry name" value="HTH_CROC1"/>
    <property type="match status" value="1"/>
</dbReference>
<comment type="caution">
    <text evidence="2">The sequence shown here is derived from an EMBL/GenBank/DDBJ whole genome shotgun (WGS) entry which is preliminary data.</text>
</comment>
<dbReference type="CDD" id="cd00093">
    <property type="entry name" value="HTH_XRE"/>
    <property type="match status" value="1"/>
</dbReference>
<dbReference type="InterPro" id="IPR001387">
    <property type="entry name" value="Cro/C1-type_HTH"/>
</dbReference>
<evidence type="ECO:0000313" key="3">
    <source>
        <dbReference type="Proteomes" id="UP001428290"/>
    </source>
</evidence>
<dbReference type="Proteomes" id="UP001428290">
    <property type="component" value="Unassembled WGS sequence"/>
</dbReference>
<organism evidence="2 3">
    <name type="scientific">Herpetosiphon gulosus</name>
    <dbReference type="NCBI Taxonomy" id="1973496"/>
    <lineage>
        <taxon>Bacteria</taxon>
        <taxon>Bacillati</taxon>
        <taxon>Chloroflexota</taxon>
        <taxon>Chloroflexia</taxon>
        <taxon>Herpetosiphonales</taxon>
        <taxon>Herpetosiphonaceae</taxon>
        <taxon>Herpetosiphon</taxon>
    </lineage>
</organism>
<gene>
    <name evidence="2" type="ORF">Hgul01_05260</name>
</gene>
<dbReference type="RefSeq" id="WP_345724987.1">
    <property type="nucleotide sequence ID" value="NZ_BAABRU010000050.1"/>
</dbReference>
<dbReference type="SMART" id="SM00530">
    <property type="entry name" value="HTH_XRE"/>
    <property type="match status" value="1"/>
</dbReference>
<proteinExistence type="predicted"/>
<dbReference type="Gene3D" id="1.10.260.40">
    <property type="entry name" value="lambda repressor-like DNA-binding domains"/>
    <property type="match status" value="1"/>
</dbReference>